<keyword evidence="5" id="KW-0411">Iron-sulfur</keyword>
<evidence type="ECO:0000256" key="2">
    <source>
        <dbReference type="ARBA" id="ARBA00022714"/>
    </source>
</evidence>
<dbReference type="Pfam" id="PF00111">
    <property type="entry name" value="Fer2"/>
    <property type="match status" value="1"/>
</dbReference>
<reference evidence="8 9" key="1">
    <citation type="submission" date="2024-07" db="EMBL/GenBank/DDBJ databases">
        <authorList>
            <person name="Lee S."/>
            <person name="Kang M."/>
        </authorList>
    </citation>
    <scope>NUCLEOTIDE SEQUENCE [LARGE SCALE GENOMIC DNA]</scope>
    <source>
        <strain evidence="8 9">DS6</strain>
    </source>
</reference>
<dbReference type="InterPro" id="IPR018298">
    <property type="entry name" value="Adrenodoxin_Fe-S_BS"/>
</dbReference>
<gene>
    <name evidence="8" type="ORF">AB3X52_12065</name>
</gene>
<evidence type="ECO:0000256" key="1">
    <source>
        <dbReference type="ARBA" id="ARBA00010914"/>
    </source>
</evidence>
<accession>A0ABV3T144</accession>
<dbReference type="InterPro" id="IPR012675">
    <property type="entry name" value="Beta-grasp_dom_sf"/>
</dbReference>
<dbReference type="PANTHER" id="PTHR23426:SF65">
    <property type="entry name" value="FERREDOXIN-2, MITOCHONDRIAL"/>
    <property type="match status" value="1"/>
</dbReference>
<dbReference type="PROSITE" id="PS00814">
    <property type="entry name" value="ADX"/>
    <property type="match status" value="1"/>
</dbReference>
<dbReference type="PANTHER" id="PTHR23426">
    <property type="entry name" value="FERREDOXIN/ADRENODOXIN"/>
    <property type="match status" value="1"/>
</dbReference>
<dbReference type="CDD" id="cd00207">
    <property type="entry name" value="fer2"/>
    <property type="match status" value="1"/>
</dbReference>
<comment type="caution">
    <text evidence="8">The sequence shown here is derived from an EMBL/GenBank/DDBJ whole genome shotgun (WGS) entry which is preliminary data.</text>
</comment>
<dbReference type="PRINTS" id="PR00355">
    <property type="entry name" value="ADRENODOXIN"/>
</dbReference>
<dbReference type="InterPro" id="IPR036010">
    <property type="entry name" value="2Fe-2S_ferredoxin-like_sf"/>
</dbReference>
<evidence type="ECO:0000256" key="3">
    <source>
        <dbReference type="ARBA" id="ARBA00022723"/>
    </source>
</evidence>
<comment type="cofactor">
    <cofactor evidence="6">
        <name>[2Fe-2S] cluster</name>
        <dbReference type="ChEBI" id="CHEBI:190135"/>
    </cofactor>
</comment>
<name>A0ABV3T144_9ACTN</name>
<keyword evidence="2" id="KW-0001">2Fe-2S</keyword>
<dbReference type="Proteomes" id="UP001556631">
    <property type="component" value="Unassembled WGS sequence"/>
</dbReference>
<evidence type="ECO:0000256" key="4">
    <source>
        <dbReference type="ARBA" id="ARBA00023004"/>
    </source>
</evidence>
<evidence type="ECO:0000256" key="6">
    <source>
        <dbReference type="ARBA" id="ARBA00034078"/>
    </source>
</evidence>
<dbReference type="PROSITE" id="PS51085">
    <property type="entry name" value="2FE2S_FER_2"/>
    <property type="match status" value="1"/>
</dbReference>
<sequence length="107" mass="11305">MPVITYVQADGSTSVVDAPAGTTVMKAAIANDVTGIVAECGGQAMCATCHVYVSTPDSSSLGEISEDENEMLDCTAAPRTEQSRLSCQLVVQERYDGLTVRVPEYQV</sequence>
<evidence type="ECO:0000313" key="8">
    <source>
        <dbReference type="EMBL" id="MEX0428357.1"/>
    </source>
</evidence>
<keyword evidence="3" id="KW-0479">Metal-binding</keyword>
<organism evidence="8 9">
    <name type="scientific">Nocardioides eburneus</name>
    <dbReference type="NCBI Taxonomy" id="3231482"/>
    <lineage>
        <taxon>Bacteria</taxon>
        <taxon>Bacillati</taxon>
        <taxon>Actinomycetota</taxon>
        <taxon>Actinomycetes</taxon>
        <taxon>Propionibacteriales</taxon>
        <taxon>Nocardioidaceae</taxon>
        <taxon>Nocardioides</taxon>
    </lineage>
</organism>
<evidence type="ECO:0000259" key="7">
    <source>
        <dbReference type="PROSITE" id="PS51085"/>
    </source>
</evidence>
<feature type="domain" description="2Fe-2S ferredoxin-type" evidence="7">
    <location>
        <begin position="2"/>
        <end position="106"/>
    </location>
</feature>
<dbReference type="EMBL" id="JBFPJR010000019">
    <property type="protein sequence ID" value="MEX0428357.1"/>
    <property type="molecule type" value="Genomic_DNA"/>
</dbReference>
<proteinExistence type="inferred from homology"/>
<evidence type="ECO:0000313" key="9">
    <source>
        <dbReference type="Proteomes" id="UP001556631"/>
    </source>
</evidence>
<dbReference type="RefSeq" id="WP_367994329.1">
    <property type="nucleotide sequence ID" value="NZ_JBFPJR010000019.1"/>
</dbReference>
<evidence type="ECO:0000256" key="5">
    <source>
        <dbReference type="ARBA" id="ARBA00023014"/>
    </source>
</evidence>
<dbReference type="Gene3D" id="3.10.20.30">
    <property type="match status" value="1"/>
</dbReference>
<keyword evidence="4" id="KW-0408">Iron</keyword>
<dbReference type="SUPFAM" id="SSF54292">
    <property type="entry name" value="2Fe-2S ferredoxin-like"/>
    <property type="match status" value="1"/>
</dbReference>
<protein>
    <submittedName>
        <fullName evidence="8">2Fe-2S iron-sulfur cluster-binding protein</fullName>
    </submittedName>
</protein>
<dbReference type="InterPro" id="IPR001055">
    <property type="entry name" value="Adrenodoxin-like"/>
</dbReference>
<comment type="similarity">
    <text evidence="1">Belongs to the adrenodoxin/putidaredoxin family.</text>
</comment>
<keyword evidence="9" id="KW-1185">Reference proteome</keyword>
<dbReference type="InterPro" id="IPR001041">
    <property type="entry name" value="2Fe-2S_ferredoxin-type"/>
</dbReference>